<dbReference type="OrthoDB" id="5914479at2759"/>
<gene>
    <name evidence="1" type="ORF">T10_9512</name>
</gene>
<comment type="caution">
    <text evidence="1">The sequence shown here is derived from an EMBL/GenBank/DDBJ whole genome shotgun (WGS) entry which is preliminary data.</text>
</comment>
<name>A0A0V1M8X7_9BILA</name>
<keyword evidence="2" id="KW-1185">Reference proteome</keyword>
<reference evidence="1 2" key="1">
    <citation type="submission" date="2015-01" db="EMBL/GenBank/DDBJ databases">
        <title>Evolution of Trichinella species and genotypes.</title>
        <authorList>
            <person name="Korhonen P.K."/>
            <person name="Edoardo P."/>
            <person name="Giuseppe L.R."/>
            <person name="Gasser R.B."/>
        </authorList>
    </citation>
    <scope>NUCLEOTIDE SEQUENCE [LARGE SCALE GENOMIC DNA]</scope>
    <source>
        <strain evidence="1">ISS1980</strain>
    </source>
</reference>
<evidence type="ECO:0000313" key="2">
    <source>
        <dbReference type="Proteomes" id="UP000054843"/>
    </source>
</evidence>
<sequence length="129" mass="13748">MFPSLTSSFALHAKDIVLVNGCLKLVTVEQVSKEQRRGQNHETALPVDTAGDCGQQSITDILLSLQPVVSFVLFAIDRSTNSTTPNGFISLQSSNLGTDVSQKLASQIGLQVNNASPIQLKALPIDGKI</sequence>
<organism evidence="1 2">
    <name type="scientific">Trichinella papuae</name>
    <dbReference type="NCBI Taxonomy" id="268474"/>
    <lineage>
        <taxon>Eukaryota</taxon>
        <taxon>Metazoa</taxon>
        <taxon>Ecdysozoa</taxon>
        <taxon>Nematoda</taxon>
        <taxon>Enoplea</taxon>
        <taxon>Dorylaimia</taxon>
        <taxon>Trichinellida</taxon>
        <taxon>Trichinellidae</taxon>
        <taxon>Trichinella</taxon>
    </lineage>
</organism>
<accession>A0A0V1M8X7</accession>
<dbReference type="AlphaFoldDB" id="A0A0V1M8X7"/>
<proteinExistence type="predicted"/>
<dbReference type="Proteomes" id="UP000054843">
    <property type="component" value="Unassembled WGS sequence"/>
</dbReference>
<evidence type="ECO:0000313" key="1">
    <source>
        <dbReference type="EMBL" id="KRZ67806.1"/>
    </source>
</evidence>
<protein>
    <submittedName>
        <fullName evidence="1">Uncharacterized protein</fullName>
    </submittedName>
</protein>
<dbReference type="EMBL" id="JYDO01000185">
    <property type="protein sequence ID" value="KRZ67806.1"/>
    <property type="molecule type" value="Genomic_DNA"/>
</dbReference>